<dbReference type="AlphaFoldDB" id="A0A4S3MQ36"/>
<sequence>MRILPLMTAIVVLVALYALVFERDRLKAMAAADSAPPAAAQTDTPAETMAENARRVSVLVRKSAAQPVDNAVILRGRTEAARQVEVKAEISGLVVSEPLRRGAYVSAGQTLCEIDPGTRQASLAEAEARLAEARINADAADRLQQDGFASATRAVSARAALQAAEAGVAAALKEIDRLTIASPFNGLLETDTAELGALLQPGASCATVIQLDPIKLVGFVPETEVQKITVGALAGARLVTGQEVTGRVSFLSRSADATTRTFRVEVTVANADLDIRDGQTAEILIAAEGAKAHLLPGSALTLDDEGRLGVRIVDAESRAQFLPVSVLRDTPAGVWLSGLPDEADVILVGQEYVIDGVAVAVTYATADGEPSE</sequence>
<feature type="domain" description="CusB-like beta-barrel" evidence="3">
    <location>
        <begin position="220"/>
        <end position="288"/>
    </location>
</feature>
<dbReference type="InterPro" id="IPR006143">
    <property type="entry name" value="RND_pump_MFP"/>
</dbReference>
<dbReference type="PANTHER" id="PTHR30469">
    <property type="entry name" value="MULTIDRUG RESISTANCE PROTEIN MDTA"/>
    <property type="match status" value="1"/>
</dbReference>
<dbReference type="PANTHER" id="PTHR30469:SF29">
    <property type="entry name" value="BLR2860 PROTEIN"/>
    <property type="match status" value="1"/>
</dbReference>
<proteinExistence type="inferred from homology"/>
<dbReference type="Pfam" id="PF25954">
    <property type="entry name" value="Beta-barrel_RND_2"/>
    <property type="match status" value="1"/>
</dbReference>
<dbReference type="NCBIfam" id="TIGR01730">
    <property type="entry name" value="RND_mfp"/>
    <property type="match status" value="1"/>
</dbReference>
<evidence type="ECO:0000313" key="5">
    <source>
        <dbReference type="Proteomes" id="UP000309450"/>
    </source>
</evidence>
<dbReference type="EMBL" id="SSND01000001">
    <property type="protein sequence ID" value="THD84487.1"/>
    <property type="molecule type" value="Genomic_DNA"/>
</dbReference>
<dbReference type="Gene3D" id="2.40.50.100">
    <property type="match status" value="1"/>
</dbReference>
<feature type="domain" description="Multidrug resistance protein MdtA-like barrel-sandwich hybrid" evidence="2">
    <location>
        <begin position="82"/>
        <end position="209"/>
    </location>
</feature>
<evidence type="ECO:0000256" key="1">
    <source>
        <dbReference type="ARBA" id="ARBA00009477"/>
    </source>
</evidence>
<dbReference type="Proteomes" id="UP000309450">
    <property type="component" value="Unassembled WGS sequence"/>
</dbReference>
<dbReference type="Gene3D" id="2.40.30.170">
    <property type="match status" value="1"/>
</dbReference>
<dbReference type="SUPFAM" id="SSF111369">
    <property type="entry name" value="HlyD-like secretion proteins"/>
    <property type="match status" value="1"/>
</dbReference>
<reference evidence="4 5" key="1">
    <citation type="submission" date="2019-04" db="EMBL/GenBank/DDBJ databases">
        <title>Draft genome sequence of Gemmobacter aestuarii sp. nov.</title>
        <authorList>
            <person name="Hameed A."/>
            <person name="Lin S.-Y."/>
            <person name="Shahina M."/>
            <person name="Lai W.-A."/>
            <person name="Young C.-C."/>
        </authorList>
    </citation>
    <scope>NUCLEOTIDE SEQUENCE [LARGE SCALE GENOMIC DNA]</scope>
    <source>
        <strain evidence="4 5">CC-PW-75</strain>
    </source>
</reference>
<dbReference type="Gene3D" id="1.10.287.470">
    <property type="entry name" value="Helix hairpin bin"/>
    <property type="match status" value="1"/>
</dbReference>
<organism evidence="4 5">
    <name type="scientific">Aliigemmobacter aestuarii</name>
    <dbReference type="NCBI Taxonomy" id="1445661"/>
    <lineage>
        <taxon>Bacteria</taxon>
        <taxon>Pseudomonadati</taxon>
        <taxon>Pseudomonadota</taxon>
        <taxon>Alphaproteobacteria</taxon>
        <taxon>Rhodobacterales</taxon>
        <taxon>Paracoccaceae</taxon>
        <taxon>Aliigemmobacter</taxon>
    </lineage>
</organism>
<protein>
    <submittedName>
        <fullName evidence="4">Efflux RND transporter periplasmic adaptor subunit</fullName>
    </submittedName>
</protein>
<dbReference type="InterPro" id="IPR058625">
    <property type="entry name" value="MdtA-like_BSH"/>
</dbReference>
<comment type="similarity">
    <text evidence="1">Belongs to the membrane fusion protein (MFP) (TC 8.A.1) family.</text>
</comment>
<dbReference type="Gene3D" id="2.40.420.20">
    <property type="match status" value="1"/>
</dbReference>
<name>A0A4S3MQ36_9RHOB</name>
<keyword evidence="5" id="KW-1185">Reference proteome</keyword>
<gene>
    <name evidence="4" type="ORF">E7811_01710</name>
</gene>
<dbReference type="OrthoDB" id="9806939at2"/>
<evidence type="ECO:0000313" key="4">
    <source>
        <dbReference type="EMBL" id="THD84487.1"/>
    </source>
</evidence>
<dbReference type="RefSeq" id="WP_136392868.1">
    <property type="nucleotide sequence ID" value="NZ_SSND01000001.1"/>
</dbReference>
<dbReference type="GO" id="GO:0015562">
    <property type="term" value="F:efflux transmembrane transporter activity"/>
    <property type="evidence" value="ECO:0007669"/>
    <property type="project" value="TreeGrafter"/>
</dbReference>
<dbReference type="Pfam" id="PF25917">
    <property type="entry name" value="BSH_RND"/>
    <property type="match status" value="1"/>
</dbReference>
<evidence type="ECO:0000259" key="3">
    <source>
        <dbReference type="Pfam" id="PF25954"/>
    </source>
</evidence>
<accession>A0A4S3MQ36</accession>
<comment type="caution">
    <text evidence="4">The sequence shown here is derived from an EMBL/GenBank/DDBJ whole genome shotgun (WGS) entry which is preliminary data.</text>
</comment>
<dbReference type="InterPro" id="IPR058792">
    <property type="entry name" value="Beta-barrel_RND_2"/>
</dbReference>
<evidence type="ECO:0000259" key="2">
    <source>
        <dbReference type="Pfam" id="PF25917"/>
    </source>
</evidence>
<dbReference type="GO" id="GO:1990281">
    <property type="term" value="C:efflux pump complex"/>
    <property type="evidence" value="ECO:0007669"/>
    <property type="project" value="TreeGrafter"/>
</dbReference>